<comment type="caution">
    <text evidence="20">The sequence shown here is derived from an EMBL/GenBank/DDBJ whole genome shotgun (WGS) entry which is preliminary data.</text>
</comment>
<dbReference type="InterPro" id="IPR009091">
    <property type="entry name" value="RCC1/BLIP-II"/>
</dbReference>
<evidence type="ECO:0000256" key="1">
    <source>
        <dbReference type="ARBA" id="ARBA00004479"/>
    </source>
</evidence>
<dbReference type="EC" id="2.7.11.1" evidence="2"/>
<evidence type="ECO:0000256" key="7">
    <source>
        <dbReference type="ARBA" id="ARBA00022741"/>
    </source>
</evidence>
<keyword evidence="4" id="KW-0808">Transferase</keyword>
<dbReference type="PROSITE" id="PS50011">
    <property type="entry name" value="PROTEIN_KINASE_DOM"/>
    <property type="match status" value="1"/>
</dbReference>
<keyword evidence="7 17" id="KW-0547">Nucleotide-binding</keyword>
<organism evidence="20 21">
    <name type="scientific">Lithocarpus litseifolius</name>
    <dbReference type="NCBI Taxonomy" id="425828"/>
    <lineage>
        <taxon>Eukaryota</taxon>
        <taxon>Viridiplantae</taxon>
        <taxon>Streptophyta</taxon>
        <taxon>Embryophyta</taxon>
        <taxon>Tracheophyta</taxon>
        <taxon>Spermatophyta</taxon>
        <taxon>Magnoliopsida</taxon>
        <taxon>eudicotyledons</taxon>
        <taxon>Gunneridae</taxon>
        <taxon>Pentapetalae</taxon>
        <taxon>rosids</taxon>
        <taxon>fabids</taxon>
        <taxon>Fagales</taxon>
        <taxon>Fagaceae</taxon>
        <taxon>Lithocarpus</taxon>
    </lineage>
</organism>
<dbReference type="EMBL" id="JAZDWU010000005">
    <property type="protein sequence ID" value="KAL0002873.1"/>
    <property type="molecule type" value="Genomic_DNA"/>
</dbReference>
<evidence type="ECO:0000256" key="4">
    <source>
        <dbReference type="ARBA" id="ARBA00022679"/>
    </source>
</evidence>
<proteinExistence type="predicted"/>
<feature type="binding site" evidence="17">
    <location>
        <position position="523"/>
    </location>
    <ligand>
        <name>ATP</name>
        <dbReference type="ChEBI" id="CHEBI:30616"/>
    </ligand>
</feature>
<keyword evidence="21" id="KW-1185">Reference proteome</keyword>
<keyword evidence="5 18" id="KW-0812">Transmembrane</keyword>
<evidence type="ECO:0000256" key="15">
    <source>
        <dbReference type="ARBA" id="ARBA00047899"/>
    </source>
</evidence>
<keyword evidence="6" id="KW-0732">Signal</keyword>
<evidence type="ECO:0000256" key="2">
    <source>
        <dbReference type="ARBA" id="ARBA00012513"/>
    </source>
</evidence>
<keyword evidence="14" id="KW-0325">Glycoprotein</keyword>
<dbReference type="Gene3D" id="3.30.200.20">
    <property type="entry name" value="Phosphorylase Kinase, domain 1"/>
    <property type="match status" value="1"/>
</dbReference>
<dbReference type="GO" id="GO:0005524">
    <property type="term" value="F:ATP binding"/>
    <property type="evidence" value="ECO:0007669"/>
    <property type="project" value="UniProtKB-UniRule"/>
</dbReference>
<evidence type="ECO:0000256" key="6">
    <source>
        <dbReference type="ARBA" id="ARBA00022729"/>
    </source>
</evidence>
<dbReference type="InterPro" id="IPR011009">
    <property type="entry name" value="Kinase-like_dom_sf"/>
</dbReference>
<evidence type="ECO:0000256" key="5">
    <source>
        <dbReference type="ARBA" id="ARBA00022692"/>
    </source>
</evidence>
<evidence type="ECO:0000256" key="11">
    <source>
        <dbReference type="ARBA" id="ARBA00023136"/>
    </source>
</evidence>
<evidence type="ECO:0000256" key="18">
    <source>
        <dbReference type="SAM" id="Phobius"/>
    </source>
</evidence>
<keyword evidence="13" id="KW-0675">Receptor</keyword>
<comment type="catalytic activity">
    <reaction evidence="15">
        <text>L-threonyl-[protein] + ATP = O-phospho-L-threonyl-[protein] + ADP + H(+)</text>
        <dbReference type="Rhea" id="RHEA:46608"/>
        <dbReference type="Rhea" id="RHEA-COMP:11060"/>
        <dbReference type="Rhea" id="RHEA-COMP:11605"/>
        <dbReference type="ChEBI" id="CHEBI:15378"/>
        <dbReference type="ChEBI" id="CHEBI:30013"/>
        <dbReference type="ChEBI" id="CHEBI:30616"/>
        <dbReference type="ChEBI" id="CHEBI:61977"/>
        <dbReference type="ChEBI" id="CHEBI:456216"/>
        <dbReference type="EC" id="2.7.11.1"/>
    </reaction>
</comment>
<dbReference type="SUPFAM" id="SSF50985">
    <property type="entry name" value="RCC1/BLIP-II"/>
    <property type="match status" value="2"/>
</dbReference>
<dbReference type="Gene3D" id="2.130.10.30">
    <property type="entry name" value="Regulator of chromosome condensation 1/beta-lactamase-inhibitor protein II"/>
    <property type="match status" value="2"/>
</dbReference>
<evidence type="ECO:0000256" key="13">
    <source>
        <dbReference type="ARBA" id="ARBA00023170"/>
    </source>
</evidence>
<dbReference type="GO" id="GO:0042803">
    <property type="term" value="F:protein homodimerization activity"/>
    <property type="evidence" value="ECO:0007669"/>
    <property type="project" value="UniProtKB-ARBA"/>
</dbReference>
<dbReference type="PROSITE" id="PS00108">
    <property type="entry name" value="PROTEIN_KINASE_ST"/>
    <property type="match status" value="1"/>
</dbReference>
<comment type="subcellular location">
    <subcellularLocation>
        <location evidence="1">Membrane</location>
        <topology evidence="1">Single-pass type I membrane protein</topology>
    </subcellularLocation>
</comment>
<name>A0AAW2CZN3_9ROSI</name>
<dbReference type="FunFam" id="3.30.200.20:FF:000357">
    <property type="entry name" value="serine/threonine-protein kinase-like protein CCR1"/>
    <property type="match status" value="1"/>
</dbReference>
<accession>A0AAW2CZN3</accession>
<evidence type="ECO:0000256" key="9">
    <source>
        <dbReference type="ARBA" id="ARBA00022840"/>
    </source>
</evidence>
<evidence type="ECO:0000256" key="14">
    <source>
        <dbReference type="ARBA" id="ARBA00023180"/>
    </source>
</evidence>
<feature type="transmembrane region" description="Helical" evidence="18">
    <location>
        <begin position="413"/>
        <end position="434"/>
    </location>
</feature>
<keyword evidence="3" id="KW-0723">Serine/threonine-protein kinase</keyword>
<dbReference type="PANTHER" id="PTHR47460">
    <property type="entry name" value="SERINE/THREONINE-PROTEIN KINASE-LIKE PROTEIN ACR4"/>
    <property type="match status" value="1"/>
</dbReference>
<dbReference type="InterPro" id="IPR017441">
    <property type="entry name" value="Protein_kinase_ATP_BS"/>
</dbReference>
<dbReference type="PROSITE" id="PS00107">
    <property type="entry name" value="PROTEIN_KINASE_ATP"/>
    <property type="match status" value="1"/>
</dbReference>
<evidence type="ECO:0000313" key="20">
    <source>
        <dbReference type="EMBL" id="KAL0002873.1"/>
    </source>
</evidence>
<keyword evidence="12" id="KW-1015">Disulfide bond</keyword>
<evidence type="ECO:0000256" key="12">
    <source>
        <dbReference type="ARBA" id="ARBA00023157"/>
    </source>
</evidence>
<dbReference type="Gene3D" id="1.10.510.10">
    <property type="entry name" value="Transferase(Phosphotransferase) domain 1"/>
    <property type="match status" value="2"/>
</dbReference>
<evidence type="ECO:0000313" key="21">
    <source>
        <dbReference type="Proteomes" id="UP001459277"/>
    </source>
</evidence>
<sequence>MPLTASGYGSPGPVAAAFGDINGFFCAIDAGGNQEIICWDKSNKSSSSSTSLYSTSLPPMATLSGGEGFMCGITSNTSKAYCWILLSSSNNLVPQSFQYITYSQIAAGKNHVCAIRGSYYSSIDFGTVDCWEFLDNSLANDGFVYNYNSSFLDPHISGLVMRYIVSGEGFSCGLVREGGGVVCWGPNSIKLGTPSISKDFDVLASGRGSVCGISNVSKEVECWGEANDFGTPPIGTSFVGLSAGAQHHCGVHKDDHGVECWGRLNSSSVPKSSGFMSIASSDYTICGVREVDLVLDCWSVQGQLPLAYSPPLQLCSPGVCSLGLCGAGKFSFNASVLNEPDLISLCVRKDLKICLPCGTNCSQGYFPSSVCSDTADRICTACSLCQNRTCWDICGLPPPSGVQEQERQEMNKLVIIIGCLVSGTLLVLFGWCLIPRMIKTKDEERGIFKCTFCVGKPVVEADPDLSLQLSHSISTCVGLAQVFRLSELKDATHGFKEFNELGRGSFGFVYQAVLSDGSQVAVKRANAATIIHTNSRDFEAELEILSNIRHSNIVNLIGYCAEMGERLLVYEFMPHGTLHDHLHGELSPLDWNLRLRISLQAARGLEYLHKEVTPPIVHRDVKTSNILLDSGWGARIADFGILSASDRDLNGDMESDVYNFGIVLLEILSGRKAYDRDCSPPCIVQWALPLIRDGKAASIIDRSVALLRDVEPLLKLADVAELALRENPTKRPTMPKVIGASLLSFFHWSGGEKPRQNRRLGLVRKSVPGLCLKLSPPGKIGGVAPEAFAAWKRSKFGQNRSIVASFFHWSGGERNHVRIGAWVWSESPPGSRLSFRRLEKSVPGLRLKVSPPGNSQNRRGSLFLLLCCSSL</sequence>
<protein>
    <recommendedName>
        <fullName evidence="2">non-specific serine/threonine protein kinase</fullName>
        <ecNumber evidence="2">2.7.11.1</ecNumber>
    </recommendedName>
</protein>
<feature type="domain" description="Protein kinase" evidence="19">
    <location>
        <begin position="495"/>
        <end position="746"/>
    </location>
</feature>
<evidence type="ECO:0000256" key="17">
    <source>
        <dbReference type="PROSITE-ProRule" id="PRU10141"/>
    </source>
</evidence>
<evidence type="ECO:0000259" key="19">
    <source>
        <dbReference type="PROSITE" id="PS50011"/>
    </source>
</evidence>
<reference evidence="20 21" key="1">
    <citation type="submission" date="2024-01" db="EMBL/GenBank/DDBJ databases">
        <title>A telomere-to-telomere, gap-free genome of sweet tea (Lithocarpus litseifolius).</title>
        <authorList>
            <person name="Zhou J."/>
        </authorList>
    </citation>
    <scope>NUCLEOTIDE SEQUENCE [LARGE SCALE GENOMIC DNA]</scope>
    <source>
        <strain evidence="20">Zhou-2022a</strain>
        <tissue evidence="20">Leaf</tissue>
    </source>
</reference>
<keyword evidence="8" id="KW-0418">Kinase</keyword>
<dbReference type="FunFam" id="1.10.510.10:FF:000940">
    <property type="entry name" value="Serine/threonine-protein kinase-like protein CCR1"/>
    <property type="match status" value="1"/>
</dbReference>
<evidence type="ECO:0000256" key="10">
    <source>
        <dbReference type="ARBA" id="ARBA00022989"/>
    </source>
</evidence>
<evidence type="ECO:0000256" key="3">
    <source>
        <dbReference type="ARBA" id="ARBA00022527"/>
    </source>
</evidence>
<dbReference type="PANTHER" id="PTHR47460:SF1">
    <property type="entry name" value="SERINE_THREONINE-PROTEIN KINASE-LIKE PROTEIN ACR4"/>
    <property type="match status" value="1"/>
</dbReference>
<dbReference type="SMART" id="SM00220">
    <property type="entry name" value="S_TKc"/>
    <property type="match status" value="1"/>
</dbReference>
<dbReference type="SUPFAM" id="SSF56112">
    <property type="entry name" value="Protein kinase-like (PK-like)"/>
    <property type="match status" value="1"/>
</dbReference>
<evidence type="ECO:0000256" key="8">
    <source>
        <dbReference type="ARBA" id="ARBA00022777"/>
    </source>
</evidence>
<dbReference type="InterPro" id="IPR008271">
    <property type="entry name" value="Ser/Thr_kinase_AS"/>
</dbReference>
<dbReference type="Pfam" id="PF07714">
    <property type="entry name" value="PK_Tyr_Ser-Thr"/>
    <property type="match status" value="1"/>
</dbReference>
<dbReference type="Proteomes" id="UP001459277">
    <property type="component" value="Unassembled WGS sequence"/>
</dbReference>
<evidence type="ECO:0000256" key="16">
    <source>
        <dbReference type="ARBA" id="ARBA00048679"/>
    </source>
</evidence>
<gene>
    <name evidence="20" type="ORF">SO802_016654</name>
</gene>
<dbReference type="InterPro" id="IPR001245">
    <property type="entry name" value="Ser-Thr/Tyr_kinase_cat_dom"/>
</dbReference>
<dbReference type="AlphaFoldDB" id="A0AAW2CZN3"/>
<keyword evidence="9 17" id="KW-0067">ATP-binding</keyword>
<comment type="catalytic activity">
    <reaction evidence="16">
        <text>L-seryl-[protein] + ATP = O-phospho-L-seryl-[protein] + ADP + H(+)</text>
        <dbReference type="Rhea" id="RHEA:17989"/>
        <dbReference type="Rhea" id="RHEA-COMP:9863"/>
        <dbReference type="Rhea" id="RHEA-COMP:11604"/>
        <dbReference type="ChEBI" id="CHEBI:15378"/>
        <dbReference type="ChEBI" id="CHEBI:29999"/>
        <dbReference type="ChEBI" id="CHEBI:30616"/>
        <dbReference type="ChEBI" id="CHEBI:83421"/>
        <dbReference type="ChEBI" id="CHEBI:456216"/>
        <dbReference type="EC" id="2.7.11.1"/>
    </reaction>
</comment>
<keyword evidence="11 18" id="KW-0472">Membrane</keyword>
<dbReference type="GO" id="GO:0004674">
    <property type="term" value="F:protein serine/threonine kinase activity"/>
    <property type="evidence" value="ECO:0007669"/>
    <property type="project" value="UniProtKB-KW"/>
</dbReference>
<dbReference type="InterPro" id="IPR000719">
    <property type="entry name" value="Prot_kinase_dom"/>
</dbReference>
<keyword evidence="10 18" id="KW-1133">Transmembrane helix</keyword>
<dbReference type="GO" id="GO:0016020">
    <property type="term" value="C:membrane"/>
    <property type="evidence" value="ECO:0007669"/>
    <property type="project" value="UniProtKB-SubCell"/>
</dbReference>